<evidence type="ECO:0000313" key="3">
    <source>
        <dbReference type="Proteomes" id="UP000271624"/>
    </source>
</evidence>
<accession>A0A433VCZ4</accession>
<dbReference type="Pfam" id="PF26355">
    <property type="entry name" value="HTH_VMAP-M9"/>
    <property type="match status" value="1"/>
</dbReference>
<dbReference type="AlphaFoldDB" id="A0A433VCZ4"/>
<feature type="domain" description="vWA-MoxR associated protein N-terminal HTH" evidence="1">
    <location>
        <begin position="10"/>
        <end position="91"/>
    </location>
</feature>
<proteinExistence type="predicted"/>
<dbReference type="InterPro" id="IPR058651">
    <property type="entry name" value="HTH_VMAP-M9"/>
</dbReference>
<protein>
    <recommendedName>
        <fullName evidence="1">vWA-MoxR associated protein N-terminal HTH domain-containing protein</fullName>
    </recommendedName>
</protein>
<dbReference type="InterPro" id="IPR027417">
    <property type="entry name" value="P-loop_NTPase"/>
</dbReference>
<reference evidence="2" key="2">
    <citation type="journal article" date="2019" name="Genome Biol. Evol.">
        <title>Day and night: Metabolic profiles and evolutionary relationships of six axenic non-marine cyanobacteria.</title>
        <authorList>
            <person name="Will S.E."/>
            <person name="Henke P."/>
            <person name="Boedeker C."/>
            <person name="Huang S."/>
            <person name="Brinkmann H."/>
            <person name="Rohde M."/>
            <person name="Jarek M."/>
            <person name="Friedl T."/>
            <person name="Seufert S."/>
            <person name="Schumacher M."/>
            <person name="Overmann J."/>
            <person name="Neumann-Schaal M."/>
            <person name="Petersen J."/>
        </authorList>
    </citation>
    <scope>NUCLEOTIDE SEQUENCE [LARGE SCALE GENOMIC DNA]</scope>
    <source>
        <strain evidence="2">PCC 7102</strain>
    </source>
</reference>
<evidence type="ECO:0000313" key="2">
    <source>
        <dbReference type="EMBL" id="RUT03986.1"/>
    </source>
</evidence>
<organism evidence="2 3">
    <name type="scientific">Dulcicalothrix desertica PCC 7102</name>
    <dbReference type="NCBI Taxonomy" id="232991"/>
    <lineage>
        <taxon>Bacteria</taxon>
        <taxon>Bacillati</taxon>
        <taxon>Cyanobacteriota</taxon>
        <taxon>Cyanophyceae</taxon>
        <taxon>Nostocales</taxon>
        <taxon>Calotrichaceae</taxon>
        <taxon>Dulcicalothrix</taxon>
    </lineage>
</organism>
<dbReference type="Proteomes" id="UP000271624">
    <property type="component" value="Unassembled WGS sequence"/>
</dbReference>
<dbReference type="RefSeq" id="WP_127083242.1">
    <property type="nucleotide sequence ID" value="NZ_RSCL01000012.1"/>
</dbReference>
<sequence>MKSDLKLELDWAQTQNLVDALVFSVTRKHLGNAEVQVLRGAWDGKTYETIASECHLAVKYIGEVGGKLWHNLSDALGEEVKKTNFRQALQREWEKQGYKNGNTSIVSEQLPKTMEFSEEPYIERPPVESRCYEEICNRGALLRIQAPLQFGKTELMSRVMYYAEQQGYRTVVLNLRDAVAEDFSSLDKFLQWFITSIAETLKLEQPVEEHWRKSLGNCKIKCRTYFEKYVLSGDDVFAVALDEVDRLFQFGAIAGEFLGMLRTWHEDAKTKPLWRQLRLLMLHTQIYSELNINQSPFNAGTEIKLTDFTSEQIKSLAQQYKLNWGNTQVEQLMAMVGGHPYLVAKAIQTIARQDMSLENLLVSAPTASGIYRNHLERHWRYLQSNSTLVTAFKTILLADNPVEFNSNLNLEDAVKLYDFGLVQLQTNSAAPRYHIYCLYFRERLGS</sequence>
<dbReference type="OrthoDB" id="5522963at2"/>
<gene>
    <name evidence="2" type="ORF">DSM106972_049000</name>
</gene>
<comment type="caution">
    <text evidence="2">The sequence shown here is derived from an EMBL/GenBank/DDBJ whole genome shotgun (WGS) entry which is preliminary data.</text>
</comment>
<dbReference type="SUPFAM" id="SSF52540">
    <property type="entry name" value="P-loop containing nucleoside triphosphate hydrolases"/>
    <property type="match status" value="1"/>
</dbReference>
<reference evidence="2" key="1">
    <citation type="submission" date="2018-12" db="EMBL/GenBank/DDBJ databases">
        <authorList>
            <person name="Will S."/>
            <person name="Neumann-Schaal M."/>
            <person name="Henke P."/>
        </authorList>
    </citation>
    <scope>NUCLEOTIDE SEQUENCE</scope>
    <source>
        <strain evidence="2">PCC 7102</strain>
    </source>
</reference>
<evidence type="ECO:0000259" key="1">
    <source>
        <dbReference type="Pfam" id="PF26355"/>
    </source>
</evidence>
<dbReference type="EMBL" id="RSCL01000012">
    <property type="protein sequence ID" value="RUT03986.1"/>
    <property type="molecule type" value="Genomic_DNA"/>
</dbReference>
<name>A0A433VCZ4_9CYAN</name>
<keyword evidence="3" id="KW-1185">Reference proteome</keyword>
<dbReference type="Pfam" id="PF14516">
    <property type="entry name" value="AAA_35"/>
    <property type="match status" value="1"/>
</dbReference>
<dbReference type="Gene3D" id="3.40.50.300">
    <property type="entry name" value="P-loop containing nucleotide triphosphate hydrolases"/>
    <property type="match status" value="1"/>
</dbReference>